<dbReference type="RefSeq" id="WP_208856576.1">
    <property type="nucleotide sequence ID" value="NZ_CP047198.1"/>
</dbReference>
<dbReference type="GeneID" id="92749640"/>
<name>A0ABX8L0F8_9CORY</name>
<proteinExistence type="predicted"/>
<keyword evidence="2" id="KW-1185">Reference proteome</keyword>
<sequence>MDESGTRNSSGGFFVVGFVKNRNLQVLDREIRHLRQSHGFYQEIHFSEIKNNKLNFYFDLVELLAAADVRVGGSVYDSTHSFGDHDTWLQQAKMASRLIRGNINRGELVNVFLDLVQTPRGESVAQFVKSDVNRAIGSRCVLEAYDFNSEASDFIQLADIVASSIAYERRHGRMDPTVRNTPKARVAGRLRRALALDSFADIQQGKVNIVTIGSENA</sequence>
<organism evidence="1 2">
    <name type="scientific">Corynebacterium coyleae</name>
    <dbReference type="NCBI Taxonomy" id="53374"/>
    <lineage>
        <taxon>Bacteria</taxon>
        <taxon>Bacillati</taxon>
        <taxon>Actinomycetota</taxon>
        <taxon>Actinomycetes</taxon>
        <taxon>Mycobacteriales</taxon>
        <taxon>Corynebacteriaceae</taxon>
        <taxon>Corynebacterium</taxon>
    </lineage>
</organism>
<dbReference type="Pfam" id="PF12686">
    <property type="entry name" value="DUF3800"/>
    <property type="match status" value="1"/>
</dbReference>
<protein>
    <submittedName>
        <fullName evidence="1">DUF3800 domain-containing protein</fullName>
    </submittedName>
</protein>
<dbReference type="EMBL" id="CP077302">
    <property type="protein sequence ID" value="QXB19508.1"/>
    <property type="molecule type" value="Genomic_DNA"/>
</dbReference>
<gene>
    <name evidence="1" type="ORF">I6L55_05555</name>
</gene>
<dbReference type="InterPro" id="IPR024524">
    <property type="entry name" value="DUF3800"/>
</dbReference>
<evidence type="ECO:0000313" key="2">
    <source>
        <dbReference type="Proteomes" id="UP000683520"/>
    </source>
</evidence>
<reference evidence="1 2" key="1">
    <citation type="submission" date="2021-06" db="EMBL/GenBank/DDBJ databases">
        <title>FDA dAtabase for Regulatory Grade micrObial Sequences (FDA-ARGOS): Supporting development and validation of Infectious Disease Dx tests.</title>
        <authorList>
            <person name="Sproer C."/>
            <person name="Gronow S."/>
            <person name="Severitt S."/>
            <person name="Schroder I."/>
            <person name="Tallon L."/>
            <person name="Sadzewicz L."/>
            <person name="Zhao X."/>
            <person name="Boylan J."/>
            <person name="Ott S."/>
            <person name="Bowen H."/>
            <person name="Vavikolanu K."/>
            <person name="Mehta A."/>
            <person name="Aluvathingal J."/>
            <person name="Nadendla S."/>
            <person name="Lowell S."/>
            <person name="Myers T."/>
            <person name="Yan Y."/>
        </authorList>
    </citation>
    <scope>NUCLEOTIDE SEQUENCE [LARGE SCALE GENOMIC DNA]</scope>
    <source>
        <strain evidence="1 2">FDAARGOS 1425</strain>
    </source>
</reference>
<evidence type="ECO:0000313" key="1">
    <source>
        <dbReference type="EMBL" id="QXB19508.1"/>
    </source>
</evidence>
<accession>A0ABX8L0F8</accession>
<dbReference type="Proteomes" id="UP000683520">
    <property type="component" value="Chromosome"/>
</dbReference>